<organism evidence="1 2">
    <name type="scientific">Jiella endophytica</name>
    <dbReference type="NCBI Taxonomy" id="2558362"/>
    <lineage>
        <taxon>Bacteria</taxon>
        <taxon>Pseudomonadati</taxon>
        <taxon>Pseudomonadota</taxon>
        <taxon>Alphaproteobacteria</taxon>
        <taxon>Hyphomicrobiales</taxon>
        <taxon>Aurantimonadaceae</taxon>
        <taxon>Jiella</taxon>
    </lineage>
</organism>
<dbReference type="RefSeq" id="WP_134762397.1">
    <property type="nucleotide sequence ID" value="NZ_SOZD01000003.1"/>
</dbReference>
<proteinExistence type="predicted"/>
<protein>
    <recommendedName>
        <fullName evidence="3">Class I SAM-dependent methyltransferase</fullName>
    </recommendedName>
</protein>
<dbReference type="OrthoDB" id="5329963at2"/>
<evidence type="ECO:0000313" key="1">
    <source>
        <dbReference type="EMBL" id="TFF23291.1"/>
    </source>
</evidence>
<dbReference type="AlphaFoldDB" id="A0A4Y8RLF7"/>
<name>A0A4Y8RLF7_9HYPH</name>
<comment type="caution">
    <text evidence="1">The sequence shown here is derived from an EMBL/GenBank/DDBJ whole genome shotgun (WGS) entry which is preliminary data.</text>
</comment>
<evidence type="ECO:0008006" key="3">
    <source>
        <dbReference type="Google" id="ProtNLM"/>
    </source>
</evidence>
<dbReference type="EMBL" id="SOZD01000003">
    <property type="protein sequence ID" value="TFF23291.1"/>
    <property type="molecule type" value="Genomic_DNA"/>
</dbReference>
<gene>
    <name evidence="1" type="ORF">E3C22_12765</name>
</gene>
<evidence type="ECO:0000313" key="2">
    <source>
        <dbReference type="Proteomes" id="UP000298179"/>
    </source>
</evidence>
<dbReference type="Proteomes" id="UP000298179">
    <property type="component" value="Unassembled WGS sequence"/>
</dbReference>
<keyword evidence="2" id="KW-1185">Reference proteome</keyword>
<reference evidence="1 2" key="1">
    <citation type="submission" date="2019-03" db="EMBL/GenBank/DDBJ databases">
        <title>Jiella endophytica sp. nov., a novel endophytic bacterium isolated from root of Ficus microcarpa Linn. f.</title>
        <authorList>
            <person name="Tuo L."/>
        </authorList>
    </citation>
    <scope>NUCLEOTIDE SEQUENCE [LARGE SCALE GENOMIC DNA]</scope>
    <source>
        <strain evidence="1 2">CBS5Q-3</strain>
    </source>
</reference>
<sequence length="202" mass="22344">MTFIETGTFHGAGIKAALMTGFDRVVSIECVREFHDECSGRFASEIGEKKVELRLGDSAEELPAMVPSMKGPRLYWLDAHFQGVDGEFEAANCPLTAEIEAVIASRHPDDVIMIDDMRLLRRPAAWRGHKVEIDAVLGRLMNAYTDHVALFLDAANQSEHTRRDIFTLFPAHLAGQFFAKFPGGRDEAAIKAKAERELAATA</sequence>
<accession>A0A4Y8RLF7</accession>